<name>A0A0B2BGP1_9ACTN</name>
<dbReference type="PROSITE" id="PS50931">
    <property type="entry name" value="HTH_LYSR"/>
    <property type="match status" value="1"/>
</dbReference>
<evidence type="ECO:0000256" key="5">
    <source>
        <dbReference type="ARBA" id="ARBA00023163"/>
    </source>
</evidence>
<evidence type="ECO:0000256" key="2">
    <source>
        <dbReference type="ARBA" id="ARBA00023015"/>
    </source>
</evidence>
<comment type="similarity">
    <text evidence="1">Belongs to the LysR transcriptional regulatory family.</text>
</comment>
<feature type="domain" description="HTH lysR-type" evidence="6">
    <location>
        <begin position="3"/>
        <end position="59"/>
    </location>
</feature>
<dbReference type="InterPro" id="IPR036388">
    <property type="entry name" value="WH-like_DNA-bd_sf"/>
</dbReference>
<evidence type="ECO:0000256" key="1">
    <source>
        <dbReference type="ARBA" id="ARBA00009437"/>
    </source>
</evidence>
<dbReference type="InterPro" id="IPR050176">
    <property type="entry name" value="LTTR"/>
</dbReference>
<dbReference type="RefSeq" id="WP_039348523.1">
    <property type="nucleotide sequence ID" value="NZ_PGEZ01000001.1"/>
</dbReference>
<dbReference type="OrthoDB" id="3252676at2"/>
<dbReference type="Gene3D" id="3.40.190.290">
    <property type="match status" value="1"/>
</dbReference>
<dbReference type="InterPro" id="IPR017685">
    <property type="entry name" value="ArgP"/>
</dbReference>
<dbReference type="AlphaFoldDB" id="A0A0B2BGP1"/>
<dbReference type="PANTHER" id="PTHR30579:SF2">
    <property type="entry name" value="HTH-TYPE TRANSCRIPTIONAL REGULATOR ARGP"/>
    <property type="match status" value="1"/>
</dbReference>
<evidence type="ECO:0000256" key="3">
    <source>
        <dbReference type="ARBA" id="ARBA00023125"/>
    </source>
</evidence>
<evidence type="ECO:0000256" key="4">
    <source>
        <dbReference type="ARBA" id="ARBA00023159"/>
    </source>
</evidence>
<dbReference type="InterPro" id="IPR036390">
    <property type="entry name" value="WH_DNA-bd_sf"/>
</dbReference>
<dbReference type="EMBL" id="PGEZ01000001">
    <property type="protein sequence ID" value="PJJ56435.1"/>
    <property type="molecule type" value="Genomic_DNA"/>
</dbReference>
<dbReference type="GO" id="GO:0003677">
    <property type="term" value="F:DNA binding"/>
    <property type="evidence" value="ECO:0007669"/>
    <property type="project" value="UniProtKB-KW"/>
</dbReference>
<keyword evidence="2" id="KW-0805">Transcription regulation</keyword>
<accession>A0A0B2BGP1</accession>
<dbReference type="GO" id="GO:0003700">
    <property type="term" value="F:DNA-binding transcription factor activity"/>
    <property type="evidence" value="ECO:0007669"/>
    <property type="project" value="InterPro"/>
</dbReference>
<protein>
    <submittedName>
        <fullName evidence="7">LysR family transcriptional regulator (Chromosome initiation inhibitor)</fullName>
    </submittedName>
</protein>
<evidence type="ECO:0000313" key="7">
    <source>
        <dbReference type="EMBL" id="PJJ56435.1"/>
    </source>
</evidence>
<dbReference type="NCBIfam" id="NF002964">
    <property type="entry name" value="PRK03635.1"/>
    <property type="match status" value="1"/>
</dbReference>
<dbReference type="NCBIfam" id="TIGR03298">
    <property type="entry name" value="argP"/>
    <property type="match status" value="1"/>
</dbReference>
<keyword evidence="4" id="KW-0010">Activator</keyword>
<keyword evidence="8" id="KW-1185">Reference proteome</keyword>
<dbReference type="Gene3D" id="1.10.10.10">
    <property type="entry name" value="Winged helix-like DNA-binding domain superfamily/Winged helix DNA-binding domain"/>
    <property type="match status" value="1"/>
</dbReference>
<dbReference type="NCBIfam" id="NF009888">
    <property type="entry name" value="PRK13348.1"/>
    <property type="match status" value="1"/>
</dbReference>
<dbReference type="Pfam" id="PF00126">
    <property type="entry name" value="HTH_1"/>
    <property type="match status" value="1"/>
</dbReference>
<evidence type="ECO:0000313" key="8">
    <source>
        <dbReference type="Proteomes" id="UP000230842"/>
    </source>
</evidence>
<keyword evidence="5" id="KW-0804">Transcription</keyword>
<dbReference type="SUPFAM" id="SSF46785">
    <property type="entry name" value="Winged helix' DNA-binding domain"/>
    <property type="match status" value="1"/>
</dbReference>
<comment type="caution">
    <text evidence="7">The sequence shown here is derived from an EMBL/GenBank/DDBJ whole genome shotgun (WGS) entry which is preliminary data.</text>
</comment>
<gene>
    <name evidence="7" type="ORF">CLV56_0643</name>
</gene>
<dbReference type="Pfam" id="PF03466">
    <property type="entry name" value="LysR_substrate"/>
    <property type="match status" value="1"/>
</dbReference>
<keyword evidence="3" id="KW-0238">DNA-binding</keyword>
<dbReference type="InterPro" id="IPR005119">
    <property type="entry name" value="LysR_subst-bd"/>
</dbReference>
<dbReference type="SUPFAM" id="SSF53850">
    <property type="entry name" value="Periplasmic binding protein-like II"/>
    <property type="match status" value="1"/>
</dbReference>
<proteinExistence type="inferred from homology"/>
<evidence type="ECO:0000259" key="6">
    <source>
        <dbReference type="PROSITE" id="PS50931"/>
    </source>
</evidence>
<dbReference type="Proteomes" id="UP000230842">
    <property type="component" value="Unassembled WGS sequence"/>
</dbReference>
<dbReference type="PANTHER" id="PTHR30579">
    <property type="entry name" value="TRANSCRIPTIONAL REGULATOR"/>
    <property type="match status" value="1"/>
</dbReference>
<organism evidence="7 8">
    <name type="scientific">Mumia flava</name>
    <dbReference type="NCBI Taxonomy" id="1348852"/>
    <lineage>
        <taxon>Bacteria</taxon>
        <taxon>Bacillati</taxon>
        <taxon>Actinomycetota</taxon>
        <taxon>Actinomycetes</taxon>
        <taxon>Propionibacteriales</taxon>
        <taxon>Nocardioidaceae</taxon>
        <taxon>Mumia</taxon>
    </lineage>
</organism>
<dbReference type="InterPro" id="IPR000847">
    <property type="entry name" value="LysR_HTH_N"/>
</dbReference>
<reference evidence="7 8" key="1">
    <citation type="submission" date="2017-11" db="EMBL/GenBank/DDBJ databases">
        <title>Genomic Encyclopedia of Archaeal and Bacterial Type Strains, Phase II (KMG-II): From Individual Species to Whole Genera.</title>
        <authorList>
            <person name="Goeker M."/>
        </authorList>
    </citation>
    <scope>NUCLEOTIDE SEQUENCE [LARGE SCALE GENOMIC DNA]</scope>
    <source>
        <strain evidence="7 8">DSM 27763</strain>
    </source>
</reference>
<sequence>MSLDLAQLRALAAVVTEGSFDAAARSLHVTPSAVSQRIKALESAAGRTLVRRTRPVAATEAGTRMLRLARDVDLLVSEAQASLSTDPDAGPVRVPIAVNADSLATWVLPALAEAADGVVVDLHRADQDRTAGLLRDGVVMAAVTSDRAPVQGCSVTRLGTMRYRPCAAPGFVARHLDGRPFGRALRSAPVVVFDRTDRLQDDYLTRHAVRPGDPPRHHVPGSDEFLAAVRLGLGWGMLPDLQTEALRAAGDVVVLEPGASDDVELVWQRWRLPSEALDRVTASVVRHGRAALA</sequence>